<dbReference type="PRINTS" id="PR00449">
    <property type="entry name" value="RASTRNSFRMNG"/>
</dbReference>
<feature type="domain" description="SOCS box" evidence="6">
    <location>
        <begin position="166"/>
        <end position="204"/>
    </location>
</feature>
<dbReference type="PROSITE" id="PS51419">
    <property type="entry name" value="RAB"/>
    <property type="match status" value="1"/>
</dbReference>
<dbReference type="InParanoid" id="A0A3P7FKX4"/>
<protein>
    <recommendedName>
        <fullName evidence="6">SOCS box domain-containing protein</fullName>
    </recommendedName>
</protein>
<dbReference type="PANTHER" id="PTHR47980">
    <property type="entry name" value="LD44762P"/>
    <property type="match status" value="1"/>
</dbReference>
<name>A0A3P7FKX4_WUCBA</name>
<evidence type="ECO:0000256" key="4">
    <source>
        <dbReference type="ARBA" id="ARBA00023288"/>
    </source>
</evidence>
<evidence type="ECO:0000313" key="8">
    <source>
        <dbReference type="Proteomes" id="UP000270924"/>
    </source>
</evidence>
<dbReference type="SMART" id="SM00175">
    <property type="entry name" value="RAB"/>
    <property type="match status" value="1"/>
</dbReference>
<dbReference type="PROSITE" id="PS51421">
    <property type="entry name" value="RAS"/>
    <property type="match status" value="1"/>
</dbReference>
<keyword evidence="3" id="KW-0342">GTP-binding</keyword>
<dbReference type="Pfam" id="PF07525">
    <property type="entry name" value="SOCS_box"/>
    <property type="match status" value="1"/>
</dbReference>
<accession>A0A3P7FKX4</accession>
<evidence type="ECO:0000259" key="6">
    <source>
        <dbReference type="PROSITE" id="PS50225"/>
    </source>
</evidence>
<comment type="similarity">
    <text evidence="1">Belongs to the small GTPase superfamily. Rab family.</text>
</comment>
<dbReference type="AlphaFoldDB" id="A0A3P7FKX4"/>
<evidence type="ECO:0000313" key="7">
    <source>
        <dbReference type="EMBL" id="VDM09935.1"/>
    </source>
</evidence>
<dbReference type="Pfam" id="PF00071">
    <property type="entry name" value="Ras"/>
    <property type="match status" value="1"/>
</dbReference>
<evidence type="ECO:0000256" key="2">
    <source>
        <dbReference type="ARBA" id="ARBA00022741"/>
    </source>
</evidence>
<keyword evidence="8" id="KW-1185">Reference proteome</keyword>
<dbReference type="InterPro" id="IPR050305">
    <property type="entry name" value="Small_GTPase_Rab"/>
</dbReference>
<organism evidence="7 8">
    <name type="scientific">Wuchereria bancrofti</name>
    <dbReference type="NCBI Taxonomy" id="6293"/>
    <lineage>
        <taxon>Eukaryota</taxon>
        <taxon>Metazoa</taxon>
        <taxon>Ecdysozoa</taxon>
        <taxon>Nematoda</taxon>
        <taxon>Chromadorea</taxon>
        <taxon>Rhabditida</taxon>
        <taxon>Spirurina</taxon>
        <taxon>Spiruromorpha</taxon>
        <taxon>Filarioidea</taxon>
        <taxon>Onchocercidae</taxon>
        <taxon>Wuchereria</taxon>
    </lineage>
</organism>
<dbReference type="OrthoDB" id="6339763at2759"/>
<reference evidence="7 8" key="1">
    <citation type="submission" date="2018-11" db="EMBL/GenBank/DDBJ databases">
        <authorList>
            <consortium name="Pathogen Informatics"/>
        </authorList>
    </citation>
    <scope>NUCLEOTIDE SEQUENCE [LARGE SCALE GENOMIC DNA]</scope>
</reference>
<dbReference type="SMART" id="SM00176">
    <property type="entry name" value="RAN"/>
    <property type="match status" value="1"/>
</dbReference>
<proteinExistence type="inferred from homology"/>
<dbReference type="SUPFAM" id="SSF52540">
    <property type="entry name" value="P-loop containing nucleoside triphosphate hydrolases"/>
    <property type="match status" value="1"/>
</dbReference>
<dbReference type="InterPro" id="IPR001806">
    <property type="entry name" value="Small_GTPase"/>
</dbReference>
<dbReference type="PROSITE" id="PS50225">
    <property type="entry name" value="SOCS"/>
    <property type="match status" value="1"/>
</dbReference>
<gene>
    <name evidence="7" type="ORF">WBA_LOCUS3321</name>
</gene>
<dbReference type="GO" id="GO:0003924">
    <property type="term" value="F:GTPase activity"/>
    <property type="evidence" value="ECO:0007669"/>
    <property type="project" value="InterPro"/>
</dbReference>
<keyword evidence="2" id="KW-0547">Nucleotide-binding</keyword>
<keyword evidence="4" id="KW-0449">Lipoprotein</keyword>
<dbReference type="EMBL" id="UYWW01001103">
    <property type="protein sequence ID" value="VDM09935.1"/>
    <property type="molecule type" value="Genomic_DNA"/>
</dbReference>
<dbReference type="InterPro" id="IPR027417">
    <property type="entry name" value="P-loop_NTPase"/>
</dbReference>
<dbReference type="Proteomes" id="UP000270924">
    <property type="component" value="Unassembled WGS sequence"/>
</dbReference>
<evidence type="ECO:0000256" key="3">
    <source>
        <dbReference type="ARBA" id="ARBA00023134"/>
    </source>
</evidence>
<dbReference type="SMART" id="SM00174">
    <property type="entry name" value="RHO"/>
    <property type="match status" value="1"/>
</dbReference>
<dbReference type="SMART" id="SM00173">
    <property type="entry name" value="RAS"/>
    <property type="match status" value="1"/>
</dbReference>
<evidence type="ECO:0000256" key="5">
    <source>
        <dbReference type="ARBA" id="ARBA00023289"/>
    </source>
</evidence>
<sequence>MLVGDSDVGKDEIADFLRPSVSYTPDALFIPFAVPKTTVILLEGKFVRLELWDASGQGRFSTIIKSYSRGVQGILLVYDITNRWSFDGIRRWLAEIDEHAPGVPKILIGNRLHLEFNRAVPRREAECFARKRNMQYFEISTLAYFNVHESITELARLVISRNGMHRLWKCAQVASLQDLCCRAIIKNISNVHAIDRLLLPSFLQLKVTVGYLQFIHEVSLHFFKIIFKSAQGLVNNICFFQVRSFASGTDLCMRSVIRRQYATPYFSSASKYITRFVRARDTSTKDHLRKANCDLM</sequence>
<dbReference type="Gene3D" id="3.40.50.300">
    <property type="entry name" value="P-loop containing nucleotide triphosphate hydrolases"/>
    <property type="match status" value="1"/>
</dbReference>
<dbReference type="NCBIfam" id="TIGR00231">
    <property type="entry name" value="small_GTP"/>
    <property type="match status" value="1"/>
</dbReference>
<keyword evidence="5" id="KW-0636">Prenylation</keyword>
<dbReference type="InterPro" id="IPR001496">
    <property type="entry name" value="SOCS_box"/>
</dbReference>
<evidence type="ECO:0000256" key="1">
    <source>
        <dbReference type="ARBA" id="ARBA00006270"/>
    </source>
</evidence>
<dbReference type="GO" id="GO:0005525">
    <property type="term" value="F:GTP binding"/>
    <property type="evidence" value="ECO:0007669"/>
    <property type="project" value="UniProtKB-KW"/>
</dbReference>
<dbReference type="InterPro" id="IPR005225">
    <property type="entry name" value="Small_GTP-bd"/>
</dbReference>
<dbReference type="FunFam" id="3.40.50.300:FF:001149">
    <property type="entry name" value="Rab40, isoform A"/>
    <property type="match status" value="1"/>
</dbReference>